<evidence type="ECO:0000313" key="2">
    <source>
        <dbReference type="EMBL" id="UJG43560.1"/>
    </source>
</evidence>
<proteinExistence type="predicted"/>
<protein>
    <submittedName>
        <fullName evidence="2">PAS domain-containing protein</fullName>
    </submittedName>
</protein>
<reference evidence="2" key="1">
    <citation type="journal article" date="2022" name="Nat. Microbiol.">
        <title>Unique mobile elements and scalable gene flow at the prokaryote-eukaryote boundary revealed by circularized Asgard archaea genomes.</title>
        <authorList>
            <person name="Wu F."/>
            <person name="Speth D.R."/>
            <person name="Philosof A."/>
            <person name="Cremiere A."/>
            <person name="Narayanan A."/>
            <person name="Barco R.A."/>
            <person name="Connon S.A."/>
            <person name="Amend J.P."/>
            <person name="Antoshechkin I.A."/>
            <person name="Orphan V.J."/>
        </authorList>
    </citation>
    <scope>NUCLEOTIDE SEQUENCE</scope>
    <source>
        <strain evidence="2">PR6</strain>
    </source>
</reference>
<dbReference type="InterPro" id="IPR035965">
    <property type="entry name" value="PAS-like_dom_sf"/>
</dbReference>
<dbReference type="SUPFAM" id="SSF55785">
    <property type="entry name" value="PYP-like sensor domain (PAS domain)"/>
    <property type="match status" value="2"/>
</dbReference>
<accession>A0A9Y1BR83</accession>
<dbReference type="NCBIfam" id="TIGR00229">
    <property type="entry name" value="sensory_box"/>
    <property type="match status" value="1"/>
</dbReference>
<dbReference type="Proteomes" id="UP001200513">
    <property type="component" value="Chromosome"/>
</dbReference>
<dbReference type="EMBL" id="CP084167">
    <property type="protein sequence ID" value="UJG43560.1"/>
    <property type="molecule type" value="Genomic_DNA"/>
</dbReference>
<name>A0A9Y1BR83_9ARCH</name>
<evidence type="ECO:0000259" key="1">
    <source>
        <dbReference type="SMART" id="SM00091"/>
    </source>
</evidence>
<feature type="domain" description="PAS" evidence="1">
    <location>
        <begin position="129"/>
        <end position="200"/>
    </location>
</feature>
<organism evidence="2">
    <name type="scientific">Candidatus Heimdallarchaeum endolithica</name>
    <dbReference type="NCBI Taxonomy" id="2876572"/>
    <lineage>
        <taxon>Archaea</taxon>
        <taxon>Promethearchaeati</taxon>
        <taxon>Candidatus Heimdallarchaeota</taxon>
        <taxon>Candidatus Heimdallarchaeia (ex Rinke et al. 2021) (nom. nud.)</taxon>
        <taxon>Candidatus Heimdallarchaeales</taxon>
        <taxon>Candidatus Heimdallarchaeaceae</taxon>
        <taxon>Candidatus Heimdallarchaeum</taxon>
    </lineage>
</organism>
<dbReference type="AlphaFoldDB" id="A0A9Y1BR83"/>
<dbReference type="InterPro" id="IPR000014">
    <property type="entry name" value="PAS"/>
</dbReference>
<sequence>MDKQQLIFDCVNNIHAYVVIVGKEGNVIFANKKALNLFYIDQETIRDKQFYDMLKESDTSQRNVDFYLSFKKLFQAPQTDSFLETTHTKKYGLTTIIWSAKTVDDYTYYTGYDFSIFKKIEEEMRTSFEKYKIIFNNSLNAMYLVKITKEHPEGIFIDVNKIACKQTGYSVEEILNFQPKSFFKDSYNYIFLSNSEWNHTFVEEQHTKEGKSFPIRIIAKKIKIQGELFILIVVQDITKEKKELDLMHTLMNKLEEEIYRYLILIDKIRNPLTVISALADLGKTKYSEKIISKVNEISEILSEIDDSLIITEKLRNKILKYISEYLE</sequence>
<dbReference type="Gene3D" id="3.30.450.20">
    <property type="entry name" value="PAS domain"/>
    <property type="match status" value="2"/>
</dbReference>
<dbReference type="SMART" id="SM00091">
    <property type="entry name" value="PAS"/>
    <property type="match status" value="2"/>
</dbReference>
<feature type="domain" description="PAS" evidence="1">
    <location>
        <begin position="5"/>
        <end position="71"/>
    </location>
</feature>
<dbReference type="Pfam" id="PF13426">
    <property type="entry name" value="PAS_9"/>
    <property type="match status" value="2"/>
</dbReference>
<gene>
    <name evidence="2" type="ORF">K9W46_14475</name>
</gene>